<dbReference type="Pfam" id="PF07690">
    <property type="entry name" value="MFS_1"/>
    <property type="match status" value="1"/>
</dbReference>
<feature type="domain" description="Major facilitator superfamily (MFS) profile" evidence="7">
    <location>
        <begin position="1"/>
        <end position="391"/>
    </location>
</feature>
<evidence type="ECO:0000256" key="3">
    <source>
        <dbReference type="ARBA" id="ARBA00022692"/>
    </source>
</evidence>
<dbReference type="AlphaFoldDB" id="A0AAJ0CH06"/>
<evidence type="ECO:0000256" key="1">
    <source>
        <dbReference type="ARBA" id="ARBA00004141"/>
    </source>
</evidence>
<gene>
    <name evidence="8" type="ORF">QQS21_009901</name>
</gene>
<keyword evidence="2" id="KW-0813">Transport</keyword>
<keyword evidence="9" id="KW-1185">Reference proteome</keyword>
<dbReference type="Gene3D" id="1.20.1250.20">
    <property type="entry name" value="MFS general substrate transporter like domains"/>
    <property type="match status" value="1"/>
</dbReference>
<feature type="transmembrane region" description="Helical" evidence="6">
    <location>
        <begin position="292"/>
        <end position="311"/>
    </location>
</feature>
<dbReference type="SUPFAM" id="SSF103473">
    <property type="entry name" value="MFS general substrate transporter"/>
    <property type="match status" value="1"/>
</dbReference>
<proteinExistence type="predicted"/>
<feature type="transmembrane region" description="Helical" evidence="6">
    <location>
        <begin position="85"/>
        <end position="107"/>
    </location>
</feature>
<organism evidence="8 9">
    <name type="scientific">Conoideocrella luteorostrata</name>
    <dbReference type="NCBI Taxonomy" id="1105319"/>
    <lineage>
        <taxon>Eukaryota</taxon>
        <taxon>Fungi</taxon>
        <taxon>Dikarya</taxon>
        <taxon>Ascomycota</taxon>
        <taxon>Pezizomycotina</taxon>
        <taxon>Sordariomycetes</taxon>
        <taxon>Hypocreomycetidae</taxon>
        <taxon>Hypocreales</taxon>
        <taxon>Clavicipitaceae</taxon>
        <taxon>Conoideocrella</taxon>
    </lineage>
</organism>
<accession>A0AAJ0CH06</accession>
<evidence type="ECO:0000313" key="9">
    <source>
        <dbReference type="Proteomes" id="UP001251528"/>
    </source>
</evidence>
<sequence length="391" mass="42117">MSITSGLTAPLWGQQSDRRGRRPAFILATSIFLMSAVVFGFAPALWAVLLVMGLVGFATGVTPVLHTIVAELVPQKQLQPRAFSLVPLMWTIGSMAGPIIGGFMIAAPATHSEAKDKRGILTIFPYVLPNLVVAGPLTMSLIAGVLFLWETLEGKHGDDAGLRAGSAVRRFYFRLLHHKTLDKESKNYSYQSLSGNDAESAQCEANIELNNGTATTSPLVSPSHSLFPKSIFTRQSLWIMLYICFLQSHSKIFDEFLPLYMQSEALPVGGTTPSVLSILITGAGLRMTPQTTATYLAVYGFGAIIIQIFIFPPVAQRLGALKLLRAVSLTYPVLYFLTPYISKLGVGSAQATSLVVLLLCKAFCGICAFPSSKIVLCNSAPSKSVLGRLNA</sequence>
<keyword evidence="5 6" id="KW-0472">Membrane</keyword>
<name>A0AAJ0CH06_9HYPO</name>
<dbReference type="PROSITE" id="PS50850">
    <property type="entry name" value="MFS"/>
    <property type="match status" value="1"/>
</dbReference>
<feature type="non-terminal residue" evidence="8">
    <location>
        <position position="391"/>
    </location>
</feature>
<dbReference type="EMBL" id="JASWJB010000269">
    <property type="protein sequence ID" value="KAK2592382.1"/>
    <property type="molecule type" value="Genomic_DNA"/>
</dbReference>
<evidence type="ECO:0000256" key="2">
    <source>
        <dbReference type="ARBA" id="ARBA00022448"/>
    </source>
</evidence>
<dbReference type="GO" id="GO:0022857">
    <property type="term" value="F:transmembrane transporter activity"/>
    <property type="evidence" value="ECO:0007669"/>
    <property type="project" value="InterPro"/>
</dbReference>
<evidence type="ECO:0000313" key="8">
    <source>
        <dbReference type="EMBL" id="KAK2592382.1"/>
    </source>
</evidence>
<feature type="transmembrane region" description="Helical" evidence="6">
    <location>
        <begin position="48"/>
        <end position="73"/>
    </location>
</feature>
<comment type="caution">
    <text evidence="8">The sequence shown here is derived from an EMBL/GenBank/DDBJ whole genome shotgun (WGS) entry which is preliminary data.</text>
</comment>
<reference evidence="8" key="1">
    <citation type="submission" date="2023-06" db="EMBL/GenBank/DDBJ databases">
        <title>Conoideocrella luteorostrata (Hypocreales: Clavicipitaceae), a potential biocontrol fungus for elongate hemlock scale in United States Christmas tree production areas.</title>
        <authorList>
            <person name="Barrett H."/>
            <person name="Lovett B."/>
            <person name="Macias A.M."/>
            <person name="Stajich J.E."/>
            <person name="Kasson M.T."/>
        </authorList>
    </citation>
    <scope>NUCLEOTIDE SEQUENCE</scope>
    <source>
        <strain evidence="8">ARSEF 14590</strain>
    </source>
</reference>
<dbReference type="GO" id="GO:0016020">
    <property type="term" value="C:membrane"/>
    <property type="evidence" value="ECO:0007669"/>
    <property type="project" value="UniProtKB-SubCell"/>
</dbReference>
<evidence type="ECO:0000256" key="4">
    <source>
        <dbReference type="ARBA" id="ARBA00022989"/>
    </source>
</evidence>
<feature type="transmembrane region" description="Helical" evidence="6">
    <location>
        <begin position="24"/>
        <end position="42"/>
    </location>
</feature>
<dbReference type="Proteomes" id="UP001251528">
    <property type="component" value="Unassembled WGS sequence"/>
</dbReference>
<comment type="subcellular location">
    <subcellularLocation>
        <location evidence="1">Membrane</location>
        <topology evidence="1">Multi-pass membrane protein</topology>
    </subcellularLocation>
</comment>
<dbReference type="InterPro" id="IPR011701">
    <property type="entry name" value="MFS"/>
</dbReference>
<keyword evidence="4 6" id="KW-1133">Transmembrane helix</keyword>
<dbReference type="InterPro" id="IPR020846">
    <property type="entry name" value="MFS_dom"/>
</dbReference>
<keyword evidence="3 6" id="KW-0812">Transmembrane</keyword>
<evidence type="ECO:0000259" key="7">
    <source>
        <dbReference type="PROSITE" id="PS50850"/>
    </source>
</evidence>
<dbReference type="PANTHER" id="PTHR23504:SF15">
    <property type="entry name" value="MAJOR FACILITATOR SUPERFAMILY (MFS) PROFILE DOMAIN-CONTAINING PROTEIN"/>
    <property type="match status" value="1"/>
</dbReference>
<feature type="transmembrane region" description="Helical" evidence="6">
    <location>
        <begin position="127"/>
        <end position="149"/>
    </location>
</feature>
<protein>
    <recommendedName>
        <fullName evidence="7">Major facilitator superfamily (MFS) profile domain-containing protein</fullName>
    </recommendedName>
</protein>
<dbReference type="InterPro" id="IPR036259">
    <property type="entry name" value="MFS_trans_sf"/>
</dbReference>
<evidence type="ECO:0000256" key="6">
    <source>
        <dbReference type="SAM" id="Phobius"/>
    </source>
</evidence>
<evidence type="ECO:0000256" key="5">
    <source>
        <dbReference type="ARBA" id="ARBA00023136"/>
    </source>
</evidence>
<dbReference type="PANTHER" id="PTHR23504">
    <property type="entry name" value="MAJOR FACILITATOR SUPERFAMILY DOMAIN-CONTAINING PROTEIN 10"/>
    <property type="match status" value="1"/>
</dbReference>